<evidence type="ECO:0000313" key="13">
    <source>
        <dbReference type="EMBL" id="SFP81274.1"/>
    </source>
</evidence>
<feature type="binding site" evidence="9">
    <location>
        <begin position="10"/>
        <end position="17"/>
    </location>
    <ligand>
        <name>GTP</name>
        <dbReference type="ChEBI" id="CHEBI:37565"/>
        <label>1</label>
    </ligand>
</feature>
<dbReference type="InterPro" id="IPR016484">
    <property type="entry name" value="GTPase_Der"/>
</dbReference>
<evidence type="ECO:0000256" key="4">
    <source>
        <dbReference type="ARBA" id="ARBA00022737"/>
    </source>
</evidence>
<organism evidence="13 14">
    <name type="scientific">Caldicoprobacter faecalis</name>
    <dbReference type="NCBI Taxonomy" id="937334"/>
    <lineage>
        <taxon>Bacteria</taxon>
        <taxon>Bacillati</taxon>
        <taxon>Bacillota</taxon>
        <taxon>Clostridia</taxon>
        <taxon>Caldicoprobacterales</taxon>
        <taxon>Caldicoprobacteraceae</taxon>
        <taxon>Caldicoprobacter</taxon>
    </lineage>
</organism>
<dbReference type="RefSeq" id="WP_092281985.1">
    <property type="nucleotide sequence ID" value="NZ_FOXR01000004.1"/>
</dbReference>
<evidence type="ECO:0000256" key="6">
    <source>
        <dbReference type="ARBA" id="ARBA00023134"/>
    </source>
</evidence>
<keyword evidence="5 9" id="KW-0547">Nucleotide-binding</keyword>
<protein>
    <recommendedName>
        <fullName evidence="2 9">GTPase Der</fullName>
    </recommendedName>
    <alternativeName>
        <fullName evidence="7 9">GTP-binding protein EngA</fullName>
    </alternativeName>
</protein>
<dbReference type="PANTHER" id="PTHR43834">
    <property type="entry name" value="GTPASE DER"/>
    <property type="match status" value="1"/>
</dbReference>
<feature type="binding site" evidence="9">
    <location>
        <begin position="183"/>
        <end position="190"/>
    </location>
    <ligand>
        <name>GTP</name>
        <dbReference type="ChEBI" id="CHEBI:37565"/>
        <label>2</label>
    </ligand>
</feature>
<keyword evidence="14" id="KW-1185">Reference proteome</keyword>
<evidence type="ECO:0000256" key="5">
    <source>
        <dbReference type="ARBA" id="ARBA00022741"/>
    </source>
</evidence>
<keyword evidence="4 11" id="KW-0677">Repeat</keyword>
<evidence type="ECO:0000256" key="9">
    <source>
        <dbReference type="HAMAP-Rule" id="MF_00195"/>
    </source>
</evidence>
<dbReference type="NCBIfam" id="TIGR03594">
    <property type="entry name" value="GTPase_EngA"/>
    <property type="match status" value="1"/>
</dbReference>
<accession>A0A1I5TE19</accession>
<dbReference type="GO" id="GO:0043022">
    <property type="term" value="F:ribosome binding"/>
    <property type="evidence" value="ECO:0007669"/>
    <property type="project" value="TreeGrafter"/>
</dbReference>
<comment type="subunit">
    <text evidence="9">Associates with the 50S ribosomal subunit.</text>
</comment>
<evidence type="ECO:0000256" key="7">
    <source>
        <dbReference type="ARBA" id="ARBA00032345"/>
    </source>
</evidence>
<dbReference type="PIRSF" id="PIRSF006485">
    <property type="entry name" value="GTP-binding_EngA"/>
    <property type="match status" value="1"/>
</dbReference>
<comment type="function">
    <text evidence="8 9 11">GTPase that plays an essential role in the late steps of ribosome biogenesis.</text>
</comment>
<dbReference type="InterPro" id="IPR027417">
    <property type="entry name" value="P-loop_NTPase"/>
</dbReference>
<dbReference type="CDD" id="cd01895">
    <property type="entry name" value="EngA2"/>
    <property type="match status" value="1"/>
</dbReference>
<dbReference type="HAMAP" id="MF_00195">
    <property type="entry name" value="GTPase_Der"/>
    <property type="match status" value="1"/>
</dbReference>
<dbReference type="Gene3D" id="3.30.300.20">
    <property type="match status" value="1"/>
</dbReference>
<dbReference type="PANTHER" id="PTHR43834:SF6">
    <property type="entry name" value="GTPASE DER"/>
    <property type="match status" value="1"/>
</dbReference>
<evidence type="ECO:0000256" key="11">
    <source>
        <dbReference type="RuleBase" id="RU004481"/>
    </source>
</evidence>
<dbReference type="AlphaFoldDB" id="A0A1I5TE19"/>
<name>A0A1I5TE19_9FIRM</name>
<keyword evidence="6 9" id="KW-0342">GTP-binding</keyword>
<dbReference type="CDD" id="cd01894">
    <property type="entry name" value="EngA1"/>
    <property type="match status" value="1"/>
</dbReference>
<dbReference type="Gene3D" id="3.40.50.300">
    <property type="entry name" value="P-loop containing nucleotide triphosphate hydrolases"/>
    <property type="match status" value="2"/>
</dbReference>
<keyword evidence="3 9" id="KW-0690">Ribosome biogenesis</keyword>
<dbReference type="GO" id="GO:0042254">
    <property type="term" value="P:ribosome biogenesis"/>
    <property type="evidence" value="ECO:0007669"/>
    <property type="project" value="UniProtKB-KW"/>
</dbReference>
<comment type="similarity">
    <text evidence="1 9 10 11">Belongs to the TRAFAC class TrmE-Era-EngA-EngB-Septin-like GTPase superfamily. EngA (Der) GTPase family.</text>
</comment>
<dbReference type="InterPro" id="IPR006073">
    <property type="entry name" value="GTP-bd"/>
</dbReference>
<dbReference type="NCBIfam" id="TIGR00231">
    <property type="entry name" value="small_GTP"/>
    <property type="match status" value="2"/>
</dbReference>
<dbReference type="EMBL" id="FOXR01000004">
    <property type="protein sequence ID" value="SFP81274.1"/>
    <property type="molecule type" value="Genomic_DNA"/>
</dbReference>
<sequence>MDKPIVAIVGRPNVGKSTFFNQIVGKRISIVDDQPGVTRDRIYADAEWLNRKFTLVDTGGLDTESDDELLVHIRRQVEIAIDTADVIIFLVDGQVGVTPADLQIANFLRKTRKPVVLAVNKIDNYEDESMVLEFYSLGLGEPIGISSIHKRGIGDLLDRVVKHLPDKEVEEEEDQIIKIAVVGRPNVGKSSLVNRILGEERVIVSDIPGTTRDAIDTLFEMEGKEYVIIDTAGIRRKSRINEALERYSVLRALAAIRRCDVALIMLDATQPVAEQDAKIAGLVHDEGKASVIVVNKWDLVEKDTYTMEEYKNRILQRLGFIAYAPMVFISAKTGQRVHRVLELVDEVYSRYTMRVSTGVLNDCISDAVAVAAPPSEKGRMLKIYYATQVSVKPPTFVLFVNDPELMHDSYQRYLENYLRKTFGLTGTPIRLLVRQRS</sequence>
<dbReference type="Pfam" id="PF14714">
    <property type="entry name" value="KH_dom-like"/>
    <property type="match status" value="1"/>
</dbReference>
<dbReference type="FunFam" id="3.40.50.300:FF:000040">
    <property type="entry name" value="GTPase Der"/>
    <property type="match status" value="1"/>
</dbReference>
<feature type="binding site" evidence="9">
    <location>
        <begin position="57"/>
        <end position="61"/>
    </location>
    <ligand>
        <name>GTP</name>
        <dbReference type="ChEBI" id="CHEBI:37565"/>
        <label>1</label>
    </ligand>
</feature>
<dbReference type="InterPro" id="IPR005225">
    <property type="entry name" value="Small_GTP-bd"/>
</dbReference>
<proteinExistence type="inferred from homology"/>
<evidence type="ECO:0000259" key="12">
    <source>
        <dbReference type="PROSITE" id="PS51712"/>
    </source>
</evidence>
<dbReference type="InterPro" id="IPR031166">
    <property type="entry name" value="G_ENGA"/>
</dbReference>
<dbReference type="GO" id="GO:0005525">
    <property type="term" value="F:GTP binding"/>
    <property type="evidence" value="ECO:0007669"/>
    <property type="project" value="UniProtKB-UniRule"/>
</dbReference>
<dbReference type="Proteomes" id="UP000198577">
    <property type="component" value="Unassembled WGS sequence"/>
</dbReference>
<feature type="domain" description="EngA-type G" evidence="12">
    <location>
        <begin position="4"/>
        <end position="168"/>
    </location>
</feature>
<dbReference type="PROSITE" id="PS51712">
    <property type="entry name" value="G_ENGA"/>
    <property type="match status" value="2"/>
</dbReference>
<dbReference type="FunFam" id="3.30.300.20:FF:000004">
    <property type="entry name" value="GTPase Der"/>
    <property type="match status" value="1"/>
</dbReference>
<gene>
    <name evidence="9" type="primary">der</name>
    <name evidence="13" type="ORF">SAMN05444406_10484</name>
</gene>
<evidence type="ECO:0000313" key="14">
    <source>
        <dbReference type="Proteomes" id="UP000198577"/>
    </source>
</evidence>
<dbReference type="Pfam" id="PF01926">
    <property type="entry name" value="MMR_HSR1"/>
    <property type="match status" value="2"/>
</dbReference>
<evidence type="ECO:0000256" key="10">
    <source>
        <dbReference type="PROSITE-ProRule" id="PRU01049"/>
    </source>
</evidence>
<dbReference type="STRING" id="937334.SAMN05444406_10484"/>
<dbReference type="InterPro" id="IPR015946">
    <property type="entry name" value="KH_dom-like_a/b"/>
</dbReference>
<evidence type="ECO:0000256" key="1">
    <source>
        <dbReference type="ARBA" id="ARBA00008279"/>
    </source>
</evidence>
<feature type="binding site" evidence="9">
    <location>
        <begin position="230"/>
        <end position="234"/>
    </location>
    <ligand>
        <name>GTP</name>
        <dbReference type="ChEBI" id="CHEBI:37565"/>
        <label>2</label>
    </ligand>
</feature>
<dbReference type="PRINTS" id="PR00326">
    <property type="entry name" value="GTP1OBG"/>
</dbReference>
<dbReference type="InterPro" id="IPR032859">
    <property type="entry name" value="KH_dom-like"/>
</dbReference>
<feature type="binding site" evidence="9">
    <location>
        <begin position="120"/>
        <end position="123"/>
    </location>
    <ligand>
        <name>GTP</name>
        <dbReference type="ChEBI" id="CHEBI:37565"/>
        <label>1</label>
    </ligand>
</feature>
<feature type="domain" description="EngA-type G" evidence="12">
    <location>
        <begin position="177"/>
        <end position="352"/>
    </location>
</feature>
<feature type="binding site" evidence="9">
    <location>
        <begin position="295"/>
        <end position="298"/>
    </location>
    <ligand>
        <name>GTP</name>
        <dbReference type="ChEBI" id="CHEBI:37565"/>
        <label>2</label>
    </ligand>
</feature>
<evidence type="ECO:0000256" key="2">
    <source>
        <dbReference type="ARBA" id="ARBA00020953"/>
    </source>
</evidence>
<dbReference type="SUPFAM" id="SSF52540">
    <property type="entry name" value="P-loop containing nucleoside triphosphate hydrolases"/>
    <property type="match status" value="2"/>
</dbReference>
<evidence type="ECO:0000256" key="8">
    <source>
        <dbReference type="ARBA" id="ARBA00053470"/>
    </source>
</evidence>
<reference evidence="13 14" key="1">
    <citation type="submission" date="2016-10" db="EMBL/GenBank/DDBJ databases">
        <authorList>
            <person name="de Groot N.N."/>
        </authorList>
    </citation>
    <scope>NUCLEOTIDE SEQUENCE [LARGE SCALE GENOMIC DNA]</scope>
    <source>
        <strain evidence="13 14">DSM 20678</strain>
    </source>
</reference>
<evidence type="ECO:0000256" key="3">
    <source>
        <dbReference type="ARBA" id="ARBA00022517"/>
    </source>
</evidence>
<dbReference type="FunFam" id="3.40.50.300:FF:000057">
    <property type="entry name" value="GTPase Der"/>
    <property type="match status" value="1"/>
</dbReference>
<dbReference type="OrthoDB" id="9805918at2"/>